<accession>A0A1E7N8W4</accession>
<protein>
    <recommendedName>
        <fullName evidence="2">PASTA domain-containing protein</fullName>
    </recommendedName>
</protein>
<keyword evidence="1" id="KW-1133">Transmembrane helix</keyword>
<feature type="transmembrane region" description="Helical" evidence="1">
    <location>
        <begin position="25"/>
        <end position="45"/>
    </location>
</feature>
<comment type="caution">
    <text evidence="3">The sequence shown here is derived from an EMBL/GenBank/DDBJ whole genome shotgun (WGS) entry which is preliminary data.</text>
</comment>
<evidence type="ECO:0000313" key="3">
    <source>
        <dbReference type="EMBL" id="OEV37137.1"/>
    </source>
</evidence>
<keyword evidence="1" id="KW-0472">Membrane</keyword>
<sequence length="150" mass="15030">MITVIGLILWGASAAKGVTGSVARSWIALALTAGLLAVGVLAFAVNDSTTRSTLIGALGAAVGAATAFYFSSKSTDQAHDLLTTSVGTETVPDLTGRTADDAMRVLSTTTLRLMVDPTSPAPAAGKNVVKQQPLAGAVAPKGTTVLVTYG</sequence>
<keyword evidence="1" id="KW-0812">Transmembrane</keyword>
<evidence type="ECO:0000256" key="1">
    <source>
        <dbReference type="SAM" id="Phobius"/>
    </source>
</evidence>
<dbReference type="EMBL" id="JPRF03000021">
    <property type="protein sequence ID" value="OEV37137.1"/>
    <property type="molecule type" value="Genomic_DNA"/>
</dbReference>
<gene>
    <name evidence="3" type="ORF">HS99_0004780</name>
</gene>
<reference evidence="3" key="1">
    <citation type="submission" date="2016-08" db="EMBL/GenBank/DDBJ databases">
        <title>Sequencing, Assembly and Comparative Genomics of S. aureofaciens ATCC 10762.</title>
        <authorList>
            <person name="Gradnigo J.S."/>
            <person name="Johnson N."/>
            <person name="Somerville G.A."/>
        </authorList>
    </citation>
    <scope>NUCLEOTIDE SEQUENCE [LARGE SCALE GENOMIC DNA]</scope>
    <source>
        <strain evidence="3">ATCC 10762</strain>
    </source>
</reference>
<dbReference type="CDD" id="cd06577">
    <property type="entry name" value="PASTA_pknB"/>
    <property type="match status" value="1"/>
</dbReference>
<dbReference type="Gene3D" id="3.30.10.20">
    <property type="match status" value="1"/>
</dbReference>
<evidence type="ECO:0000313" key="4">
    <source>
        <dbReference type="Proteomes" id="UP000037395"/>
    </source>
</evidence>
<evidence type="ECO:0000259" key="2">
    <source>
        <dbReference type="PROSITE" id="PS51178"/>
    </source>
</evidence>
<feature type="domain" description="PASTA" evidence="2">
    <location>
        <begin position="87"/>
        <end position="150"/>
    </location>
</feature>
<organism evidence="3 4">
    <name type="scientific">Kitasatospora aureofaciens</name>
    <name type="common">Streptomyces aureofaciens</name>
    <dbReference type="NCBI Taxonomy" id="1894"/>
    <lineage>
        <taxon>Bacteria</taxon>
        <taxon>Bacillati</taxon>
        <taxon>Actinomycetota</taxon>
        <taxon>Actinomycetes</taxon>
        <taxon>Kitasatosporales</taxon>
        <taxon>Streptomycetaceae</taxon>
        <taxon>Kitasatospora</taxon>
    </lineage>
</organism>
<dbReference type="PROSITE" id="PS51178">
    <property type="entry name" value="PASTA"/>
    <property type="match status" value="1"/>
</dbReference>
<name>A0A1E7N8W4_KITAU</name>
<feature type="transmembrane region" description="Helical" evidence="1">
    <location>
        <begin position="52"/>
        <end position="70"/>
    </location>
</feature>
<dbReference type="AlphaFoldDB" id="A0A1E7N8W4"/>
<dbReference type="Proteomes" id="UP000037395">
    <property type="component" value="Unassembled WGS sequence"/>
</dbReference>
<dbReference type="Pfam" id="PF03793">
    <property type="entry name" value="PASTA"/>
    <property type="match status" value="1"/>
</dbReference>
<keyword evidence="4" id="KW-1185">Reference proteome</keyword>
<dbReference type="InterPro" id="IPR005543">
    <property type="entry name" value="PASTA_dom"/>
</dbReference>
<proteinExistence type="predicted"/>
<dbReference type="SUPFAM" id="SSF54184">
    <property type="entry name" value="Penicillin-binding protein 2x (pbp-2x), c-terminal domain"/>
    <property type="match status" value="1"/>
</dbReference>